<dbReference type="InterPro" id="IPR002048">
    <property type="entry name" value="EF_hand_dom"/>
</dbReference>
<dbReference type="GO" id="GO:0005509">
    <property type="term" value="F:calcium ion binding"/>
    <property type="evidence" value="ECO:0007669"/>
    <property type="project" value="InterPro"/>
</dbReference>
<dbReference type="Gene3D" id="1.10.238.10">
    <property type="entry name" value="EF-hand"/>
    <property type="match status" value="1"/>
</dbReference>
<feature type="domain" description="EF-hand" evidence="1">
    <location>
        <begin position="66"/>
        <end position="101"/>
    </location>
</feature>
<dbReference type="PROSITE" id="PS50222">
    <property type="entry name" value="EF_HAND_2"/>
    <property type="match status" value="2"/>
</dbReference>
<organism evidence="2">
    <name type="scientific">Aureoumbra lagunensis</name>
    <dbReference type="NCBI Taxonomy" id="44058"/>
    <lineage>
        <taxon>Eukaryota</taxon>
        <taxon>Sar</taxon>
        <taxon>Stramenopiles</taxon>
        <taxon>Ochrophyta</taxon>
        <taxon>Pelagophyceae</taxon>
        <taxon>Pelagomonadales</taxon>
        <taxon>Aureoumbra</taxon>
    </lineage>
</organism>
<gene>
    <name evidence="2" type="ORF">ALAG00032_LOCUS6658</name>
</gene>
<reference evidence="2" key="1">
    <citation type="submission" date="2021-01" db="EMBL/GenBank/DDBJ databases">
        <authorList>
            <person name="Corre E."/>
            <person name="Pelletier E."/>
            <person name="Niang G."/>
            <person name="Scheremetjew M."/>
            <person name="Finn R."/>
            <person name="Kale V."/>
            <person name="Holt S."/>
            <person name="Cochrane G."/>
            <person name="Meng A."/>
            <person name="Brown T."/>
            <person name="Cohen L."/>
        </authorList>
    </citation>
    <scope>NUCLEOTIDE SEQUENCE</scope>
    <source>
        <strain evidence="2">CCMP1510</strain>
    </source>
</reference>
<evidence type="ECO:0000313" key="2">
    <source>
        <dbReference type="EMBL" id="CAE0365914.1"/>
    </source>
</evidence>
<protein>
    <recommendedName>
        <fullName evidence="1">EF-hand domain-containing protein</fullName>
    </recommendedName>
</protein>
<feature type="domain" description="EF-hand" evidence="1">
    <location>
        <begin position="26"/>
        <end position="61"/>
    </location>
</feature>
<evidence type="ECO:0000259" key="1">
    <source>
        <dbReference type="PROSITE" id="PS50222"/>
    </source>
</evidence>
<proteinExistence type="predicted"/>
<accession>A0A7S3JV65</accession>
<name>A0A7S3JV65_9STRA</name>
<dbReference type="AlphaFoldDB" id="A0A7S3JV65"/>
<dbReference type="EMBL" id="HBIJ01009466">
    <property type="protein sequence ID" value="CAE0365914.1"/>
    <property type="molecule type" value="Transcribed_RNA"/>
</dbReference>
<dbReference type="InterPro" id="IPR011992">
    <property type="entry name" value="EF-hand-dom_pair"/>
</dbReference>
<sequence>MRRVVRSKSHRRKPSVIQGHSWTLEEIRERPEEAYKLFDARGDGQVTVAQLLFTARKTSSAHRKRGSIFDEMKLFEVLDIDGDAVISSEEFCEVVRDPEQFSDEALAAIAKMATRKEKEKVEKKDDGFPQVEEDADADDLDAATATMGLVQGLSLRKSKKSNLALPSSPNSPRKKINESYHCELHLVAINVASAAILPPRSWYQKIISFGPPENSCSPFIVIFGKVRTINIELARTNVVKDSLGATFDLIYLSHKTLSKLDTPFQIFFKIYDATNDNMLLGTTPPFDLLPPHVDPVQESAFGPFSALDEQDDVTAKLIGTRRWILQHNFDQDNSSKPFLQDFFSCSEQQSCLSSSVCVFAQAPENNNNASEDSQHQDQQIAAANMRAIAASRLQSSQQRKGT</sequence>
<dbReference type="SUPFAM" id="SSF47473">
    <property type="entry name" value="EF-hand"/>
    <property type="match status" value="1"/>
</dbReference>